<dbReference type="InterPro" id="IPR049552">
    <property type="entry name" value="PKS_DH_N"/>
</dbReference>
<dbReference type="Gene3D" id="3.90.180.10">
    <property type="entry name" value="Medium-chain alcohol dehydrogenases, catalytic domain"/>
    <property type="match status" value="1"/>
</dbReference>
<dbReference type="Pfam" id="PF23297">
    <property type="entry name" value="ACP_SdgA_C"/>
    <property type="match status" value="1"/>
</dbReference>
<dbReference type="PROSITE" id="PS00606">
    <property type="entry name" value="KS3_1"/>
    <property type="match status" value="1"/>
</dbReference>
<evidence type="ECO:0000313" key="12">
    <source>
        <dbReference type="EMBL" id="KAL2835360.1"/>
    </source>
</evidence>
<dbReference type="InterPro" id="IPR001227">
    <property type="entry name" value="Ac_transferase_dom_sf"/>
</dbReference>
<dbReference type="SUPFAM" id="SSF50129">
    <property type="entry name" value="GroES-like"/>
    <property type="match status" value="1"/>
</dbReference>
<dbReference type="SMART" id="SM00827">
    <property type="entry name" value="PKS_AT"/>
    <property type="match status" value="1"/>
</dbReference>
<dbReference type="Pfam" id="PF14765">
    <property type="entry name" value="PS-DH"/>
    <property type="match status" value="1"/>
</dbReference>
<dbReference type="InterPro" id="IPR014031">
    <property type="entry name" value="Ketoacyl_synth_C"/>
</dbReference>
<dbReference type="InterPro" id="IPR011032">
    <property type="entry name" value="GroES-like_sf"/>
</dbReference>
<feature type="active site" description="Proton donor; for dehydratase activity" evidence="8">
    <location>
        <position position="1199"/>
    </location>
</feature>
<evidence type="ECO:0000256" key="7">
    <source>
        <dbReference type="ARBA" id="ARBA00023315"/>
    </source>
</evidence>
<feature type="domain" description="Ketosynthase family 3 (KS3)" evidence="10">
    <location>
        <begin position="10"/>
        <end position="436"/>
    </location>
</feature>
<dbReference type="InterPro" id="IPR020807">
    <property type="entry name" value="PKS_DH"/>
</dbReference>
<dbReference type="PANTHER" id="PTHR43775">
    <property type="entry name" value="FATTY ACID SYNTHASE"/>
    <property type="match status" value="1"/>
</dbReference>
<sequence length="2589" mass="284722">MSSEEQEDILTPLAIVGLSFKFPQDATSPEGFWDILEAGRSTSTEFPSSRMNIDAHYHRDRSRVDAISVRGGHFMKEDLGAFDAPFFGMSVAEARAMDPQQRLALETVYRAFENSGLSLTAVAGSRTSVIAGSFCNDYHLLQVKDPLEASAQGVNGNARNMISNRVSWFFDLRGPSFTLDTACSSSLVAMDMVCQSIWGGDAKMGVAVGSNIIIAPEMTMGLDNLGLLSPDSRSYSFDDRANGYARGEGVGAIVIKPLQDAIKNGDTVRAVIMSSSCNQDGKTPGILQPSKDAQTRLILDTYAKAGLDMGMTRYFEAHGTGTPVGDPIETRAIGTAFRKYRSKHEPLYIGSVKSNLGHLEGASGIAGVIKVILALEKGVIPPNSEHLENLNPQIDAEFYNLKFPKSFIPWPTNGLRQASVSSFGFGGANCHIVLDDAYNCLRLRGIEGEYHQTAVVPPTLRDGNSTMVNGTTDDCQSRPDKYPQLLVWSSADEGGIKRMQDVWKTYLSGTTALKSKPKEFLDNVAYTLAARRSHLTWRTFAVADHSEGLQGIANNFHPAVRSKRPTNLAYVFTGQGAQWPAMGRELIERYEVFRHSLAEAGNYLKKLGCAWDLLDELRKPMPDSNVDDPSFSQPLCTALQLALVDLLSSWDVVPEAVIGHSSGEIAAAYSAGALSKYSALKVAYFRGCLAGYVSKNSQTKGAMLAVGLPQIDIEPYLKTASAAFEPLRLVLGCVNSPKSITISGESDQIEYLARLLTEDGIFSRRLAVNVAYHSFQMEEVASQYEGLLGDLEPPSSHMKRHPIMVSSVTGNVIHIDDLAKPAYWVSNMVSPVLFSNALPGLCRQQPRQTKKLDGSHRRAVKVDQLLEIGPHAALQSPCRDILKAVHMDKTIKYIASLRRNHSDVRSLLECAGQLHCGGYPIKISLVNGSSTRQGGRVLTDLPEYPFNHDTSYWHESRHSKNFRFRDNGRLDLLGVKDVVSNPMEAHWRNIISVENLPWVEDHKVNGEILYPAAGMVVMAVEAIKQLADANRRLSGFSVKDCKFLSPIRIAAHSQQRIETSLHMKRAKLGKSDCTGWYEFRLCSLDREVWTECCTGSIQATYEANESGLSSNDDEDAKWHAHLSNNYQEIARRCTNSIDPVEFYHNLIPNGYLYGPAFAAIVGLRTNDSNHKELVSTIRTFQGPGPNVIQPHTIHPTTLDAIMHTMTAMMIQTGAQRKVVAIPTSIEELWISNSGSLSYSAADPLEVYACSEGKSATESQYAMAVFDKDVKHPLLALDGLGVAEVENAVVPDEEDAWATAELCHHVEWKPDVDLFGPKEVNTFFPEIAVAGTDTIELREKIELLVSIYISRVPKSLIEQAKTMSRSHMDRYIDWLEKQQETIHSGQLSTHSLDWKAYMEDDKLVRDLHDELEGSTKRARLASTVTKNLTKFISRDADPIRVCFEGNLLPDFYFEMLYSTTRADHIARYIDALGHKNPQMKVLELGAGSGALTDLCLKTLSTDSENRMQNPRYSQWDFTDISSSFFPQAQSRFAGFDRVRFMPLDIEKDPEVQGFECGTYDLVAAYVVFHATVDLSVSLKNARKLLKPDGRLLFIEITKPGALATDITFGLFEGWWRGSESYRTAGPCVDEVKWDELLRNTGFSGCDIVAHDFDIGCLHETSVIISTAVDDSQARNQQAVEIILDPLNQAQTELASLISEGLYKAGNDRVRPIPMTADIGSTLSPVAFQVSLLEIENPFLYSMDCDEFRHLHSLISNTKSLLWVNGGGGAQRCPKFRLCDGLFRAVGEENQGSRLCILSLEQSACVDHQAEQIRKVLLSRMQDSDRRADSEFTEIGGLLHVGRLVNASSINREVALRKSAQHELVREFGAESALSLQVGSPGLLNTLHFVEDSSLQQPLGPNEIEIWVRAVGLNFLDVLIALGRLNRRSLGFEFAGEVVRVGHACEKFQLGDRVVAYYPSNFANYVRVREDMAVMKAPNNGLSFEETAAMPIVYGTAWLTLNHTARLQPGESVLIHSGAGGTGQAAIQVAHYLGATVFTTVSSPTKKRFLMQEYNIPEERIFSSRNTLFAKGIRRLTGGRGVDVVLNSLSSDQLVASWECVAPYGRFVEIGKNDILINSKLSMAQFKNNVSFHGFDASAMVEDRPQLLVTALQEILLLIDAGKLSLPKPVEIYGISEIEQAFRHMQSGKNIGKTVLSLRSTDQVTTMVDTKPSSSFDNHSTYMIAGGLGGLGRSIAHWLVDRGARNLILLSRSGNQNVYAGVTTKDLQEKGATVLTPTCDITDRGALASTLEFCSRTMPPIKGCVQASMAVSSSHFGALTYDSWLTNIAPKAQGSWNLHELLPQGLDFFVLLSSVSGIMGARGDSGYAAGNTFLDGLARYRNGIGEKAVSLDLGLFLSAGYLHENERAREYFLSNNVLRPLTEPDLHALLDIYCTQSMEAIPIEKSQAVVGITPIARQKGKGTTDWLQRPIASHINITGLGSSSTSKSEKTNFAEVFASGKSLEEVSYVIAQSIKAKLAQMLSIPAGELDLEKPVHQYGVDSLTAVELRNWFSREMRADVPIFDILGGASIASVVTLAVGKSEYCLPNNVK</sequence>
<dbReference type="SMART" id="SM00822">
    <property type="entry name" value="PKS_KR"/>
    <property type="match status" value="1"/>
</dbReference>
<dbReference type="InterPro" id="IPR036291">
    <property type="entry name" value="NAD(P)-bd_dom_sf"/>
</dbReference>
<dbReference type="InterPro" id="IPR016039">
    <property type="entry name" value="Thiolase-like"/>
</dbReference>
<dbReference type="SMART" id="SM00823">
    <property type="entry name" value="PKS_PP"/>
    <property type="match status" value="1"/>
</dbReference>
<feature type="domain" description="Carrier" evidence="9">
    <location>
        <begin position="2503"/>
        <end position="2580"/>
    </location>
</feature>
<dbReference type="PANTHER" id="PTHR43775:SF29">
    <property type="entry name" value="ASPERFURANONE POLYKETIDE SYNTHASE AFOG-RELATED"/>
    <property type="match status" value="1"/>
</dbReference>
<organism evidence="12 13">
    <name type="scientific">Aspergillus pseudoustus</name>
    <dbReference type="NCBI Taxonomy" id="1810923"/>
    <lineage>
        <taxon>Eukaryota</taxon>
        <taxon>Fungi</taxon>
        <taxon>Dikarya</taxon>
        <taxon>Ascomycota</taxon>
        <taxon>Pezizomycotina</taxon>
        <taxon>Eurotiomycetes</taxon>
        <taxon>Eurotiomycetidae</taxon>
        <taxon>Eurotiales</taxon>
        <taxon>Aspergillaceae</taxon>
        <taxon>Aspergillus</taxon>
        <taxon>Aspergillus subgen. Nidulantes</taxon>
    </lineage>
</organism>
<dbReference type="PROSITE" id="PS00012">
    <property type="entry name" value="PHOSPHOPANTETHEINE"/>
    <property type="match status" value="1"/>
</dbReference>
<dbReference type="SMART" id="SM00829">
    <property type="entry name" value="PKS_ER"/>
    <property type="match status" value="1"/>
</dbReference>
<keyword evidence="1" id="KW-0596">Phosphopantetheine</keyword>
<dbReference type="Proteomes" id="UP001610446">
    <property type="component" value="Unassembled WGS sequence"/>
</dbReference>
<evidence type="ECO:0000256" key="5">
    <source>
        <dbReference type="ARBA" id="ARBA00023002"/>
    </source>
</evidence>
<dbReference type="SUPFAM" id="SSF53335">
    <property type="entry name" value="S-adenosyl-L-methionine-dependent methyltransferases"/>
    <property type="match status" value="1"/>
</dbReference>
<dbReference type="InterPro" id="IPR016035">
    <property type="entry name" value="Acyl_Trfase/lysoPLipase"/>
</dbReference>
<dbReference type="Pfam" id="PF13602">
    <property type="entry name" value="ADH_zinc_N_2"/>
    <property type="match status" value="1"/>
</dbReference>
<feature type="domain" description="PKS/mFAS DH" evidence="11">
    <location>
        <begin position="970"/>
        <end position="1290"/>
    </location>
</feature>
<dbReference type="SMART" id="SM00826">
    <property type="entry name" value="PKS_DH"/>
    <property type="match status" value="1"/>
</dbReference>
<dbReference type="InterPro" id="IPR020841">
    <property type="entry name" value="PKS_Beta-ketoAc_synthase_dom"/>
</dbReference>
<evidence type="ECO:0000256" key="2">
    <source>
        <dbReference type="ARBA" id="ARBA00022553"/>
    </source>
</evidence>
<dbReference type="InterPro" id="IPR020806">
    <property type="entry name" value="PKS_PP-bd"/>
</dbReference>
<dbReference type="InterPro" id="IPR042104">
    <property type="entry name" value="PKS_dehydratase_sf"/>
</dbReference>
<dbReference type="Gene3D" id="3.10.129.110">
    <property type="entry name" value="Polyketide synthase dehydratase"/>
    <property type="match status" value="1"/>
</dbReference>
<keyword evidence="2" id="KW-0597">Phosphoprotein</keyword>
<dbReference type="InterPro" id="IPR006162">
    <property type="entry name" value="Ppantetheine_attach_site"/>
</dbReference>
<keyword evidence="3" id="KW-0808">Transferase</keyword>
<dbReference type="InterPro" id="IPR018201">
    <property type="entry name" value="Ketoacyl_synth_AS"/>
</dbReference>
<reference evidence="12 13" key="1">
    <citation type="submission" date="2024-07" db="EMBL/GenBank/DDBJ databases">
        <title>Section-level genome sequencing and comparative genomics of Aspergillus sections Usti and Cavernicolus.</title>
        <authorList>
            <consortium name="Lawrence Berkeley National Laboratory"/>
            <person name="Nybo J.L."/>
            <person name="Vesth T.C."/>
            <person name="Theobald S."/>
            <person name="Frisvad J.C."/>
            <person name="Larsen T.O."/>
            <person name="Kjaerboelling I."/>
            <person name="Rothschild-Mancinelli K."/>
            <person name="Lyhne E.K."/>
            <person name="Kogle M.E."/>
            <person name="Barry K."/>
            <person name="Clum A."/>
            <person name="Na H."/>
            <person name="Ledsgaard L."/>
            <person name="Lin J."/>
            <person name="Lipzen A."/>
            <person name="Kuo A."/>
            <person name="Riley R."/>
            <person name="Mondo S."/>
            <person name="Labutti K."/>
            <person name="Haridas S."/>
            <person name="Pangalinan J."/>
            <person name="Salamov A.A."/>
            <person name="Simmons B.A."/>
            <person name="Magnuson J.K."/>
            <person name="Chen J."/>
            <person name="Drula E."/>
            <person name="Henrissat B."/>
            <person name="Wiebenga A."/>
            <person name="Lubbers R.J."/>
            <person name="Gomes A.C."/>
            <person name="Makela M.R."/>
            <person name="Stajich J."/>
            <person name="Grigoriev I.V."/>
            <person name="Mortensen U.H."/>
            <person name="De Vries R.P."/>
            <person name="Baker S.E."/>
            <person name="Andersen M.R."/>
        </authorList>
    </citation>
    <scope>NUCLEOTIDE SEQUENCE [LARGE SCALE GENOMIC DNA]</scope>
    <source>
        <strain evidence="12 13">CBS 123904</strain>
    </source>
</reference>
<dbReference type="CDD" id="cd05195">
    <property type="entry name" value="enoyl_red"/>
    <property type="match status" value="1"/>
</dbReference>
<keyword evidence="6" id="KW-0511">Multifunctional enzyme</keyword>
<keyword evidence="4" id="KW-0521">NADP</keyword>
<dbReference type="EMBL" id="JBFXLU010000208">
    <property type="protein sequence ID" value="KAL2835360.1"/>
    <property type="molecule type" value="Genomic_DNA"/>
</dbReference>
<dbReference type="Pfam" id="PF08659">
    <property type="entry name" value="KR"/>
    <property type="match status" value="1"/>
</dbReference>
<comment type="caution">
    <text evidence="12">The sequence shown here is derived from an EMBL/GenBank/DDBJ whole genome shotgun (WGS) entry which is preliminary data.</text>
</comment>
<dbReference type="Gene3D" id="3.40.50.150">
    <property type="entry name" value="Vaccinia Virus protein VP39"/>
    <property type="match status" value="1"/>
</dbReference>
<dbReference type="InterPro" id="IPR013968">
    <property type="entry name" value="PKS_KR"/>
</dbReference>
<feature type="region of interest" description="C-terminal hotdog fold" evidence="8">
    <location>
        <begin position="1134"/>
        <end position="1290"/>
    </location>
</feature>
<dbReference type="Pfam" id="PF08242">
    <property type="entry name" value="Methyltransf_12"/>
    <property type="match status" value="1"/>
</dbReference>
<dbReference type="InterPro" id="IPR009081">
    <property type="entry name" value="PP-bd_ACP"/>
</dbReference>
<dbReference type="PROSITE" id="PS52019">
    <property type="entry name" value="PKS_MFAS_DH"/>
    <property type="match status" value="1"/>
</dbReference>
<dbReference type="InterPro" id="IPR013154">
    <property type="entry name" value="ADH-like_N"/>
</dbReference>
<evidence type="ECO:0000256" key="8">
    <source>
        <dbReference type="PROSITE-ProRule" id="PRU01363"/>
    </source>
</evidence>
<dbReference type="InterPro" id="IPR016036">
    <property type="entry name" value="Malonyl_transacylase_ACP-bd"/>
</dbReference>
<dbReference type="Pfam" id="PF16197">
    <property type="entry name" value="KAsynt_C_assoc"/>
    <property type="match status" value="1"/>
</dbReference>
<gene>
    <name evidence="12" type="ORF">BJY01DRAFT_252737</name>
</gene>
<feature type="region of interest" description="N-terminal hotdog fold" evidence="8">
    <location>
        <begin position="970"/>
        <end position="1104"/>
    </location>
</feature>
<evidence type="ECO:0000256" key="4">
    <source>
        <dbReference type="ARBA" id="ARBA00022857"/>
    </source>
</evidence>
<dbReference type="InterPro" id="IPR036736">
    <property type="entry name" value="ACP-like_sf"/>
</dbReference>
<dbReference type="Gene3D" id="3.40.47.10">
    <property type="match status" value="1"/>
</dbReference>
<dbReference type="Gene3D" id="1.10.1200.10">
    <property type="entry name" value="ACP-like"/>
    <property type="match status" value="1"/>
</dbReference>
<dbReference type="SUPFAM" id="SSF52151">
    <property type="entry name" value="FabD/lysophospholipase-like"/>
    <property type="match status" value="1"/>
</dbReference>
<dbReference type="SMART" id="SM00825">
    <property type="entry name" value="PKS_KS"/>
    <property type="match status" value="1"/>
</dbReference>
<dbReference type="InterPro" id="IPR014030">
    <property type="entry name" value="Ketoacyl_synth_N"/>
</dbReference>
<keyword evidence="13" id="KW-1185">Reference proteome</keyword>
<dbReference type="Gene3D" id="3.30.70.3290">
    <property type="match status" value="1"/>
</dbReference>
<evidence type="ECO:0008006" key="14">
    <source>
        <dbReference type="Google" id="ProtNLM"/>
    </source>
</evidence>
<evidence type="ECO:0000259" key="9">
    <source>
        <dbReference type="PROSITE" id="PS50075"/>
    </source>
</evidence>
<dbReference type="CDD" id="cd02440">
    <property type="entry name" value="AdoMet_MTases"/>
    <property type="match status" value="1"/>
</dbReference>
<dbReference type="InterPro" id="IPR057326">
    <property type="entry name" value="KR_dom"/>
</dbReference>
<dbReference type="InterPro" id="IPR032821">
    <property type="entry name" value="PKS_assoc"/>
</dbReference>
<evidence type="ECO:0000313" key="13">
    <source>
        <dbReference type="Proteomes" id="UP001610446"/>
    </source>
</evidence>
<dbReference type="CDD" id="cd00833">
    <property type="entry name" value="PKS"/>
    <property type="match status" value="1"/>
</dbReference>
<dbReference type="InterPro" id="IPR050091">
    <property type="entry name" value="PKS_NRPS_Biosynth_Enz"/>
</dbReference>
<dbReference type="Pfam" id="PF08240">
    <property type="entry name" value="ADH_N"/>
    <property type="match status" value="1"/>
</dbReference>
<name>A0ABR4J5N2_9EURO</name>
<dbReference type="InterPro" id="IPR049900">
    <property type="entry name" value="PKS_mFAS_DH"/>
</dbReference>
<dbReference type="PROSITE" id="PS50075">
    <property type="entry name" value="CARRIER"/>
    <property type="match status" value="1"/>
</dbReference>
<protein>
    <recommendedName>
        <fullName evidence="14">Polyketide synthase</fullName>
    </recommendedName>
</protein>
<proteinExistence type="predicted"/>
<dbReference type="InterPro" id="IPR049551">
    <property type="entry name" value="PKS_DH_C"/>
</dbReference>
<keyword evidence="5" id="KW-0560">Oxidoreductase</keyword>
<dbReference type="SUPFAM" id="SSF55048">
    <property type="entry name" value="Probable ACP-binding domain of malonyl-CoA ACP transacylase"/>
    <property type="match status" value="1"/>
</dbReference>
<dbReference type="InterPro" id="IPR020843">
    <property type="entry name" value="ER"/>
</dbReference>
<dbReference type="SUPFAM" id="SSF47336">
    <property type="entry name" value="ACP-like"/>
    <property type="match status" value="1"/>
</dbReference>
<dbReference type="Pfam" id="PF00109">
    <property type="entry name" value="ketoacyl-synt"/>
    <property type="match status" value="1"/>
</dbReference>
<dbReference type="SUPFAM" id="SSF53901">
    <property type="entry name" value="Thiolase-like"/>
    <property type="match status" value="1"/>
</dbReference>
<dbReference type="InterPro" id="IPR014043">
    <property type="entry name" value="Acyl_transferase_dom"/>
</dbReference>
<keyword evidence="7" id="KW-0012">Acyltransferase</keyword>
<evidence type="ECO:0000256" key="1">
    <source>
        <dbReference type="ARBA" id="ARBA00022450"/>
    </source>
</evidence>
<dbReference type="InterPro" id="IPR013217">
    <property type="entry name" value="Methyltransf_12"/>
</dbReference>
<dbReference type="SUPFAM" id="SSF51735">
    <property type="entry name" value="NAD(P)-binding Rossmann-fold domains"/>
    <property type="match status" value="2"/>
</dbReference>
<evidence type="ECO:0000256" key="6">
    <source>
        <dbReference type="ARBA" id="ARBA00023268"/>
    </source>
</evidence>
<dbReference type="Gene3D" id="3.40.50.720">
    <property type="entry name" value="NAD(P)-binding Rossmann-like Domain"/>
    <property type="match status" value="2"/>
</dbReference>
<dbReference type="PROSITE" id="PS52004">
    <property type="entry name" value="KS3_2"/>
    <property type="match status" value="1"/>
</dbReference>
<dbReference type="Pfam" id="PF21089">
    <property type="entry name" value="PKS_DH_N"/>
    <property type="match status" value="1"/>
</dbReference>
<dbReference type="InterPro" id="IPR029063">
    <property type="entry name" value="SAM-dependent_MTases_sf"/>
</dbReference>
<feature type="active site" description="Proton acceptor; for dehydratase activity" evidence="8">
    <location>
        <position position="1002"/>
    </location>
</feature>
<dbReference type="Pfam" id="PF00698">
    <property type="entry name" value="Acyl_transf_1"/>
    <property type="match status" value="1"/>
</dbReference>
<evidence type="ECO:0000259" key="11">
    <source>
        <dbReference type="PROSITE" id="PS52019"/>
    </source>
</evidence>
<dbReference type="Pfam" id="PF02801">
    <property type="entry name" value="Ketoacyl-synt_C"/>
    <property type="match status" value="1"/>
</dbReference>
<dbReference type="Gene3D" id="3.40.366.10">
    <property type="entry name" value="Malonyl-Coenzyme A Acyl Carrier Protein, domain 2"/>
    <property type="match status" value="1"/>
</dbReference>
<accession>A0ABR4J5N2</accession>
<evidence type="ECO:0000259" key="10">
    <source>
        <dbReference type="PROSITE" id="PS52004"/>
    </source>
</evidence>
<evidence type="ECO:0000256" key="3">
    <source>
        <dbReference type="ARBA" id="ARBA00022679"/>
    </source>
</evidence>